<dbReference type="PANTHER" id="PTHR46567:SF1">
    <property type="entry name" value="MEDIATOR OF RNA POLYMERASE II TRANSCRIPTION SUBUNIT 12"/>
    <property type="match status" value="1"/>
</dbReference>
<dbReference type="STRING" id="4432.A0A1U8Q2S2"/>
<evidence type="ECO:0000256" key="1">
    <source>
        <dbReference type="ARBA" id="ARBA00004123"/>
    </source>
</evidence>
<dbReference type="RefSeq" id="XP_010255353.1">
    <property type="nucleotide sequence ID" value="XM_010257051.2"/>
</dbReference>
<dbReference type="GO" id="GO:0016592">
    <property type="term" value="C:mediator complex"/>
    <property type="evidence" value="ECO:0007669"/>
    <property type="project" value="InterPro"/>
</dbReference>
<dbReference type="RefSeq" id="XP_019053112.1">
    <property type="nucleotide sequence ID" value="XM_019197567.1"/>
</dbReference>
<organism evidence="8 15">
    <name type="scientific">Nelumbo nucifera</name>
    <name type="common">Sacred lotus</name>
    <dbReference type="NCBI Taxonomy" id="4432"/>
    <lineage>
        <taxon>Eukaryota</taxon>
        <taxon>Viridiplantae</taxon>
        <taxon>Streptophyta</taxon>
        <taxon>Embryophyta</taxon>
        <taxon>Tracheophyta</taxon>
        <taxon>Spermatophyta</taxon>
        <taxon>Magnoliopsida</taxon>
        <taxon>Proteales</taxon>
        <taxon>Nelumbonaceae</taxon>
        <taxon>Nelumbo</taxon>
    </lineage>
</organism>
<comment type="subcellular location">
    <subcellularLocation>
        <location evidence="1">Nucleus</location>
    </subcellularLocation>
</comment>
<feature type="region of interest" description="Disordered" evidence="6">
    <location>
        <begin position="2172"/>
        <end position="2205"/>
    </location>
</feature>
<evidence type="ECO:0000256" key="3">
    <source>
        <dbReference type="ARBA" id="ARBA00023015"/>
    </source>
</evidence>
<evidence type="ECO:0000256" key="4">
    <source>
        <dbReference type="ARBA" id="ARBA00023163"/>
    </source>
</evidence>
<feature type="compositionally biased region" description="Low complexity" evidence="6">
    <location>
        <begin position="7"/>
        <end position="35"/>
    </location>
</feature>
<comment type="similarity">
    <text evidence="2">Belongs to the Mediator complex subunit 12 family.</text>
</comment>
<accession>A0A1U8Q2S2</accession>
<feature type="region of interest" description="Disordered" evidence="6">
    <location>
        <begin position="1"/>
        <end position="40"/>
    </location>
</feature>
<dbReference type="RefSeq" id="XP_019053113.1">
    <property type="nucleotide sequence ID" value="XM_019197568.1"/>
</dbReference>
<evidence type="ECO:0000313" key="10">
    <source>
        <dbReference type="RefSeq" id="XP_010255353.1"/>
    </source>
</evidence>
<dbReference type="eggNOG" id="KOG4522">
    <property type="taxonomic scope" value="Eukaryota"/>
</dbReference>
<dbReference type="GeneID" id="104596050"/>
<evidence type="ECO:0000259" key="7">
    <source>
        <dbReference type="SMART" id="SM01281"/>
    </source>
</evidence>
<evidence type="ECO:0000256" key="6">
    <source>
        <dbReference type="SAM" id="MobiDB-lite"/>
    </source>
</evidence>
<reference evidence="9 10" key="1">
    <citation type="submission" date="2025-04" db="UniProtKB">
        <authorList>
            <consortium name="RefSeq"/>
        </authorList>
    </citation>
    <scope>IDENTIFICATION</scope>
</reference>
<feature type="compositionally biased region" description="Polar residues" evidence="6">
    <location>
        <begin position="2172"/>
        <end position="2185"/>
    </location>
</feature>
<dbReference type="Pfam" id="PF09497">
    <property type="entry name" value="Med12"/>
    <property type="match status" value="1"/>
</dbReference>
<evidence type="ECO:0000313" key="11">
    <source>
        <dbReference type="RefSeq" id="XP_010255354.1"/>
    </source>
</evidence>
<dbReference type="RefSeq" id="XP_010255355.1">
    <property type="nucleotide sequence ID" value="XM_010257053.2"/>
</dbReference>
<dbReference type="InterPro" id="IPR019035">
    <property type="entry name" value="Mediator_Med12"/>
</dbReference>
<evidence type="ECO:0000256" key="5">
    <source>
        <dbReference type="ARBA" id="ARBA00023242"/>
    </source>
</evidence>
<dbReference type="RefSeq" id="XP_010255354.1">
    <property type="nucleotide sequence ID" value="XM_010257052.2"/>
</dbReference>
<dbReference type="GO" id="GO:0003712">
    <property type="term" value="F:transcription coregulator activity"/>
    <property type="evidence" value="ECO:0007669"/>
    <property type="project" value="InterPro"/>
</dbReference>
<feature type="compositionally biased region" description="Polar residues" evidence="6">
    <location>
        <begin position="847"/>
        <end position="861"/>
    </location>
</feature>
<dbReference type="KEGG" id="nnu:104596050"/>
<dbReference type="Proteomes" id="UP000189703">
    <property type="component" value="Unplaced"/>
</dbReference>
<gene>
    <name evidence="9 10 11 12 13 14 15" type="primary">LOC104596050</name>
</gene>
<dbReference type="OrthoDB" id="20828at2759"/>
<evidence type="ECO:0000313" key="13">
    <source>
        <dbReference type="RefSeq" id="XP_010255356.1"/>
    </source>
</evidence>
<dbReference type="OMA" id="DCEDCAR"/>
<feature type="region of interest" description="Disordered" evidence="6">
    <location>
        <begin position="780"/>
        <end position="807"/>
    </location>
</feature>
<dbReference type="SMART" id="SM01281">
    <property type="entry name" value="Med12"/>
    <property type="match status" value="1"/>
</dbReference>
<feature type="region of interest" description="Disordered" evidence="6">
    <location>
        <begin position="847"/>
        <end position="911"/>
    </location>
</feature>
<keyword evidence="8" id="KW-1185">Reference proteome</keyword>
<evidence type="ECO:0000256" key="2">
    <source>
        <dbReference type="ARBA" id="ARBA00010289"/>
    </source>
</evidence>
<evidence type="ECO:0000313" key="8">
    <source>
        <dbReference type="Proteomes" id="UP000189703"/>
    </source>
</evidence>
<dbReference type="PANTHER" id="PTHR46567">
    <property type="entry name" value="MEDIATOR OF RNA POLYMERASE II TRANSCRIPTION SUBUNIT 12"/>
    <property type="match status" value="1"/>
</dbReference>
<feature type="compositionally biased region" description="Polar residues" evidence="6">
    <location>
        <begin position="793"/>
        <end position="802"/>
    </location>
</feature>
<protein>
    <submittedName>
        <fullName evidence="9 10">Mediator of RNA polymerase II transcription subunit 12-like isoform X1</fullName>
    </submittedName>
</protein>
<evidence type="ECO:0000313" key="12">
    <source>
        <dbReference type="RefSeq" id="XP_010255355.1"/>
    </source>
</evidence>
<dbReference type="RefSeq" id="XP_010255356.1">
    <property type="nucleotide sequence ID" value="XM_010257054.2"/>
</dbReference>
<keyword evidence="4" id="KW-0804">Transcription</keyword>
<feature type="domain" description="Mediator complex subunit Med12" evidence="7">
    <location>
        <begin position="156"/>
        <end position="218"/>
    </location>
</feature>
<evidence type="ECO:0000313" key="9">
    <source>
        <dbReference type="RefSeq" id="XP_010255352.1"/>
    </source>
</evidence>
<proteinExistence type="inferred from homology"/>
<evidence type="ECO:0000313" key="14">
    <source>
        <dbReference type="RefSeq" id="XP_019053112.1"/>
    </source>
</evidence>
<dbReference type="RefSeq" id="XP_010255352.1">
    <property type="nucleotide sequence ID" value="XM_010257050.2"/>
</dbReference>
<keyword evidence="5" id="KW-0539">Nucleus</keyword>
<name>A0A1U8Q2S2_NELNU</name>
<keyword evidence="3" id="KW-0805">Transcription regulation</keyword>
<evidence type="ECO:0000313" key="15">
    <source>
        <dbReference type="RefSeq" id="XP_019053113.1"/>
    </source>
</evidence>
<dbReference type="GO" id="GO:0006357">
    <property type="term" value="P:regulation of transcription by RNA polymerase II"/>
    <property type="evidence" value="ECO:0007669"/>
    <property type="project" value="InterPro"/>
</dbReference>
<feature type="region of interest" description="Disordered" evidence="6">
    <location>
        <begin position="1931"/>
        <end position="1977"/>
    </location>
</feature>
<sequence length="2265" mass="250706">MQRYSATSCGGVSSTAVGGASARDSARADPSFSSSNFSLNTRRPLQLNPYKLKCDKEPLNCRLGPPDFYPQSPNCPEETLTREYVQSGYKETIEGLEEARELILSQLTTFTKPVIIKCKEAIRKRLRAINDSRAQKRKAGQVYGVPLSGSLLLKPGVFPEQRACGEDSRKKWIEGLSQQHKRLRALADHVPHGFRRKALFEVLIRHNVPLLRATWFIKVTYLNQVRPVSANVSSGATDKTQLNRSDLWTKDIIEYLQYLLDEYISKDGSLGRDQSPQMLLAGSVHKGDSTPTLTDDEEPSLHFKWWYMVRILQWHHAEGLVLPSHIIEWVLSQLQDKESLETLQLLLPIIYAMIETIVLSQTYVRNLVEVAVRSIQEPSSGGSDLVDNSRRAYTASAVIEMLRYLIVAVPDTFVALECFPLAPSVISGVTNGRSFFSKASEDSEKTHYGPGELITMYGDRRQDAHNQFLSFDYLVSSIQKRADNLGKAVSPGLQGHGVAKAVQALDKALTLGDLRGAYNFLFENLCDGNIEEVWIAEVSPCLYSSMKWMGMVSFSFICSLFFLFEWATCDFRDCRTSLPLDLKFTGRKDFSQVYIAVLLLKMKMEDMCNSIQSKNGSTLGAGIFSGGTTGENVFVSKNKSKSLGGRIDSSDIFQSPGPVHDIIVCWIDQHDVGKGEGFKRLQLLIIELIRSGIFYPPAYVRQLIVSGIMDRSETLVDLDRRKRHYHVLKQLPGAYMLDSLEEAQIADVPVLEEALHVYANERRLLLLGLLGDHTSHSKNGNDVSFFSPKQKDNPSSGRNAASPSLEHLKNLRSASNPLSGRDAKMKVQVSEVKAAISMLLHLPSSYSAASDTRSDESQWSCKRSIGPISNKMDVTEGTPGCEECRRSKKQKLSEDRSSYTHGFLQNPSDDEDSWWVRKGPKSMESFKVDPPLKSTKHASRGRQKIVRKTQSLAQLAAARIEGSQGASTSHVCDNKISCPHHRTGTEGDVSKPSDGMRTAHLGDVVSIGKALKQLRLLEKRAITVWLITSVRQLIEGFEKSISKVGQCTGPLPSSIDDKNSVRWKLTEDELSAILYLMDISFDLVSAVKFLLWLLPKIPSTTNSNIHSGRSILMLPKNTECYSCEVGEAFLLSSIRRYENIIVAADLLHETLSATMHRAATVMTTNGRASGSAAFVYARNLLKKYCNVPSVAKWEKNFRATSDQRLLAELESGRALDGEFGFPLAVPAGVEDLDDYFRQKISGRLSRPTPGMKEIVQKHIDEAMHYFYSKERKLFTAGAPKGPSLEKCDDGYQMAQQIVLGLMECIRQNNNAPQEVDPFVVASAVSAIVGNVVSALVKMPDFTTSSNYPNFPSPINSLNCARRIVHIHIACLCLLKEALGERQSRVFEIALATEASSAVATALAPGKGSRSQFQLSPEAHDSNSSLSNEMLNTAKVFLGRATKAAAAVSSLVVGAVVHGAASLERMISVLRLKEGLDIIQFVRSARTSSNGISRSIGALKVDNLIEVYLHWFRLLVGNCRMVSDGLVVELLGEPYILALSRMQRMLPLSLVLPPAYSIFALVIWRPYILNSNIVIREDVQLHQSLASTINDVIRHQPFRDVCLRDTHAFYDILASDVGDSEFAAMLEMHGTDKHMKTMAFVPLRARLFLNAILDCKLPHSMSSHDDGTRVSGHGELKVQRAESETKLQDQLLHVLDTLQPAKFHWQWVELRFLLNEQALIEKIDTHNMSLAEAIRSLSPSADNSVLSENESNFNEIILTRLLVRPDASPLYSEVVHLLGKSLEESLLLQTKWFLGGNDVLFGRKSIRQRLVNIAQIRGLSTKIQFWKPWGWPHSAADLAVIRGEKKKFEVASLEEGEVVEEGVDFKRSGRLTSQTFDSEGFNCGQQYATERSLVELVLPCIDRSSSESRNAFASDLIKQMNGIEQQINAVTRGTGKQAGAVPSGIEGGTNKGSSRKGIRGGSPGLGRRSTGPTDSALPSSAALRASMWLRLKLLLRLFPLIYADRDSSGRNMRLLLSSAILRLLGSRVVHEDADLSYPTQRSSPSKREVESPIEPSAVISLDLCGDSLFDWLLAMLHGLLSSCKPSWLKPKSVSKSTVKSPRDISVFDREAVESLQNELDRMQLPESIRWRLQAAMPILPPCSSFSISCQMPAVSTAALALLQSSFSVPMFQHGTSNLPQKNQVPSARTPASIPGKSKPLPSQDQDMEIDPWTLLEDGTSSGPSSNNCSLGATADHSNLKACSWLRGAVRVRRTDLTYIGAVDDDS</sequence>